<evidence type="ECO:0000313" key="5">
    <source>
        <dbReference type="Proteomes" id="UP000639772"/>
    </source>
</evidence>
<reference evidence="4 5" key="1">
    <citation type="journal article" date="2020" name="Nat. Food">
        <title>A phased Vanilla planifolia genome enables genetic improvement of flavour and production.</title>
        <authorList>
            <person name="Hasing T."/>
            <person name="Tang H."/>
            <person name="Brym M."/>
            <person name="Khazi F."/>
            <person name="Huang T."/>
            <person name="Chambers A.H."/>
        </authorList>
    </citation>
    <scope>NUCLEOTIDE SEQUENCE [LARGE SCALE GENOMIC DNA]</scope>
    <source>
        <tissue evidence="4">Leaf</tissue>
    </source>
</reference>
<keyword evidence="1" id="KW-0028">Amino-acid biosynthesis</keyword>
<dbReference type="Proteomes" id="UP000639772">
    <property type="component" value="Chromosome 1"/>
</dbReference>
<accession>A0A835S4V4</accession>
<comment type="caution">
    <text evidence="4">The sequence shown here is derived from an EMBL/GenBank/DDBJ whole genome shotgun (WGS) entry which is preliminary data.</text>
</comment>
<sequence>MCGIAAILDGVHITGYDICRDNCYAVQSEVEKKYGSFDIGELKASLQRRGPDSLGSRTVLVQLDCGISVEKSDDKLGRRRNPCPCCMQNIGGDGVKSVAQLDFIGSTLQHRGLSPVSQPLADTSGNILVYNGEIFGGLYVIDDSNDSEALLHALKNCGSDPLQSEMYGSCGAEHGNSIPEVLSAIEGPWALIYWQEKSFGPLAIMADPRFILSSVAPPSIKYFGSNLKDESDNEMVSEVTNATTHVCYWEELPCGIYSIEFKLSTDNEHGVMGGLFGEVRKHKRTNALLNKIVSWDRVLVDPKTEHAIPLQKEQLHLATNCSTGACYHIGEFNSNKKKLNSLIFAVVASGFDVIQLGLVCTGNMGGVGGAFEQLLGNCRKYSTQLIHISVPSAVLTEPAERVLFSLRKSVMKRATMSINFQTAMKQWRDEEMAPVAVLFFWRQKQYVFLYDLSNCFYIVHRVISCFINSFDSYSGTFGTKS</sequence>
<keyword evidence="2" id="KW-0061">Asparagine biosynthesis</keyword>
<dbReference type="AlphaFoldDB" id="A0A835S4V4"/>
<evidence type="ECO:0000313" key="4">
    <source>
        <dbReference type="EMBL" id="KAG0501524.1"/>
    </source>
</evidence>
<name>A0A835S4V4_VANPL</name>
<keyword evidence="3" id="KW-0315">Glutamine amidotransferase</keyword>
<dbReference type="PANTHER" id="PTHR45937">
    <property type="entry name" value="ASPARAGINE SYNTHETASE DOMAIN-CONTAINING PROTEIN 1"/>
    <property type="match status" value="1"/>
</dbReference>
<evidence type="ECO:0000256" key="2">
    <source>
        <dbReference type="ARBA" id="ARBA00022888"/>
    </source>
</evidence>
<proteinExistence type="predicted"/>
<dbReference type="InterPro" id="IPR029055">
    <property type="entry name" value="Ntn_hydrolases_N"/>
</dbReference>
<evidence type="ECO:0000256" key="1">
    <source>
        <dbReference type="ARBA" id="ARBA00022605"/>
    </source>
</evidence>
<dbReference type="SUPFAM" id="SSF56235">
    <property type="entry name" value="N-terminal nucleophile aminohydrolases (Ntn hydrolases)"/>
    <property type="match status" value="1"/>
</dbReference>
<evidence type="ECO:0008006" key="6">
    <source>
        <dbReference type="Google" id="ProtNLM"/>
    </source>
</evidence>
<dbReference type="PANTHER" id="PTHR45937:SF1">
    <property type="entry name" value="ASPARAGINE SYNTHETASE DOMAIN-CONTAINING PROTEIN 1"/>
    <property type="match status" value="1"/>
</dbReference>
<dbReference type="OrthoDB" id="10252281at2759"/>
<dbReference type="GO" id="GO:0006529">
    <property type="term" value="P:asparagine biosynthetic process"/>
    <property type="evidence" value="ECO:0007669"/>
    <property type="project" value="UniProtKB-KW"/>
</dbReference>
<protein>
    <recommendedName>
        <fullName evidence="6">Glutamine amidotransferase type-2 domain-containing protein</fullName>
    </recommendedName>
</protein>
<evidence type="ECO:0000256" key="3">
    <source>
        <dbReference type="ARBA" id="ARBA00022962"/>
    </source>
</evidence>
<dbReference type="EMBL" id="JADCNM010000001">
    <property type="protein sequence ID" value="KAG0501524.1"/>
    <property type="molecule type" value="Genomic_DNA"/>
</dbReference>
<dbReference type="Gene3D" id="3.60.20.10">
    <property type="entry name" value="Glutamine Phosphoribosylpyrophosphate, subunit 1, domain 1"/>
    <property type="match status" value="1"/>
</dbReference>
<dbReference type="InterPro" id="IPR051857">
    <property type="entry name" value="Asn_synthetase_domain"/>
</dbReference>
<gene>
    <name evidence="4" type="ORF">HPP92_001596</name>
</gene>
<organism evidence="4 5">
    <name type="scientific">Vanilla planifolia</name>
    <name type="common">Vanilla</name>
    <dbReference type="NCBI Taxonomy" id="51239"/>
    <lineage>
        <taxon>Eukaryota</taxon>
        <taxon>Viridiplantae</taxon>
        <taxon>Streptophyta</taxon>
        <taxon>Embryophyta</taxon>
        <taxon>Tracheophyta</taxon>
        <taxon>Spermatophyta</taxon>
        <taxon>Magnoliopsida</taxon>
        <taxon>Liliopsida</taxon>
        <taxon>Asparagales</taxon>
        <taxon>Orchidaceae</taxon>
        <taxon>Vanilloideae</taxon>
        <taxon>Vanilleae</taxon>
        <taxon>Vanilla</taxon>
    </lineage>
</organism>